<dbReference type="InterPro" id="IPR035906">
    <property type="entry name" value="MetI-like_sf"/>
</dbReference>
<dbReference type="PANTHER" id="PTHR43357:SF3">
    <property type="entry name" value="FE(3+)-TRANSPORT SYSTEM PERMEASE PROTEIN FBPB 2"/>
    <property type="match status" value="1"/>
</dbReference>
<dbReference type="EMBL" id="PDOF01000003">
    <property type="protein sequence ID" value="PYZ95997.1"/>
    <property type="molecule type" value="Genomic_DNA"/>
</dbReference>
<evidence type="ECO:0000256" key="3">
    <source>
        <dbReference type="ARBA" id="ARBA00022475"/>
    </source>
</evidence>
<keyword evidence="5 8" id="KW-0812">Transmembrane</keyword>
<dbReference type="CDD" id="cd06261">
    <property type="entry name" value="TM_PBP2"/>
    <property type="match status" value="2"/>
</dbReference>
<feature type="transmembrane region" description="Helical" evidence="8">
    <location>
        <begin position="341"/>
        <end position="365"/>
    </location>
</feature>
<feature type="transmembrane region" description="Helical" evidence="8">
    <location>
        <begin position="231"/>
        <end position="254"/>
    </location>
</feature>
<sequence length="589" mass="63827">MSNGTPTPTQAQTQPPKPPKKKQKSGFFSRFDSLWLMKAVIAAFFFLFLLLPLLSVLIVSFTGQPVNILGSLINPDILAANLDRLSNASLEHWGSLFGGVYMSALRNSLMLSLGVSLLVILMCLPIAYGFARTTMPFKKTFAALCTMPIIVPTFISAAGFIIMFGRTGWVTSLYQSMGFDGTLINAYSMTAIVLIQTFFFFPFALWPMVAAFKISDISLEEASQNMGAKNWMTMIFITFPLAIPGIVSAALLIFTVSFSDFGTPIILAPDGLNLIVVEAYREISGFFNWAGASILTVVMVVVAALFFWLQRLVTKGKDYGTLSGKPKQTKLNDNKVVTTSLAIYTGLVLLIPVLTVLSVVMQSFATTWGADLLPRGFTLDHYQTIFTRSGDNILNSIILAGGALVISVIIATFVSYFVVRENATKLDFISSVPLIVPGIALGIAYIQMFNTAPLQLTGTAFLLIVAYAIRRMPYMIRSTMGTMMAIKSDIEEAAVNLGASKLLAIITVVGPLMLPGIAAGSILVFVTVIKETSITILMAPSSWAPMSLVVFQNLLRGEVYTASAMAVLIIGLVLILQALANKITKNSLY</sequence>
<dbReference type="PANTHER" id="PTHR43357">
    <property type="entry name" value="INNER MEMBRANE ABC TRANSPORTER PERMEASE PROTEIN YDCV"/>
    <property type="match status" value="1"/>
</dbReference>
<dbReference type="Proteomes" id="UP000248066">
    <property type="component" value="Unassembled WGS sequence"/>
</dbReference>
<evidence type="ECO:0000256" key="7">
    <source>
        <dbReference type="ARBA" id="ARBA00023136"/>
    </source>
</evidence>
<keyword evidence="7 8" id="KW-0472">Membrane</keyword>
<dbReference type="PROSITE" id="PS50928">
    <property type="entry name" value="ABC_TM1"/>
    <property type="match status" value="2"/>
</dbReference>
<feature type="transmembrane region" description="Helical" evidence="8">
    <location>
        <begin position="109"/>
        <end position="129"/>
    </location>
</feature>
<evidence type="ECO:0000256" key="4">
    <source>
        <dbReference type="ARBA" id="ARBA00022519"/>
    </source>
</evidence>
<gene>
    <name evidence="11" type="ORF">CR205_16625</name>
</gene>
<evidence type="ECO:0000313" key="12">
    <source>
        <dbReference type="Proteomes" id="UP000248066"/>
    </source>
</evidence>
<accession>A0A2W0H4A5</accession>
<organism evidence="11 12">
    <name type="scientific">Alteribacter lacisalsi</name>
    <dbReference type="NCBI Taxonomy" id="2045244"/>
    <lineage>
        <taxon>Bacteria</taxon>
        <taxon>Bacillati</taxon>
        <taxon>Bacillota</taxon>
        <taxon>Bacilli</taxon>
        <taxon>Bacillales</taxon>
        <taxon>Bacillaceae</taxon>
        <taxon>Alteribacter</taxon>
    </lineage>
</organism>
<evidence type="ECO:0000256" key="8">
    <source>
        <dbReference type="RuleBase" id="RU363032"/>
    </source>
</evidence>
<feature type="transmembrane region" description="Helical" evidence="8">
    <location>
        <begin position="426"/>
        <end position="446"/>
    </location>
</feature>
<evidence type="ECO:0000256" key="1">
    <source>
        <dbReference type="ARBA" id="ARBA00004429"/>
    </source>
</evidence>
<comment type="similarity">
    <text evidence="8">Belongs to the binding-protein-dependent transport system permease family.</text>
</comment>
<feature type="transmembrane region" description="Helical" evidence="8">
    <location>
        <begin position="502"/>
        <end position="528"/>
    </location>
</feature>
<feature type="domain" description="ABC transmembrane type-1" evidence="10">
    <location>
        <begin position="105"/>
        <end position="310"/>
    </location>
</feature>
<keyword evidence="12" id="KW-1185">Reference proteome</keyword>
<feature type="compositionally biased region" description="Low complexity" evidence="9">
    <location>
        <begin position="1"/>
        <end position="14"/>
    </location>
</feature>
<feature type="transmembrane region" description="Helical" evidence="8">
    <location>
        <begin position="562"/>
        <end position="580"/>
    </location>
</feature>
<comment type="subcellular location">
    <subcellularLocation>
        <location evidence="1">Cell inner membrane</location>
        <topology evidence="1">Multi-pass membrane protein</topology>
    </subcellularLocation>
    <subcellularLocation>
        <location evidence="8">Cell membrane</location>
        <topology evidence="8">Multi-pass membrane protein</topology>
    </subcellularLocation>
</comment>
<evidence type="ECO:0000256" key="5">
    <source>
        <dbReference type="ARBA" id="ARBA00022692"/>
    </source>
</evidence>
<feature type="domain" description="ABC transmembrane type-1" evidence="10">
    <location>
        <begin position="393"/>
        <end position="580"/>
    </location>
</feature>
<feature type="transmembrane region" description="Helical" evidence="8">
    <location>
        <begin position="452"/>
        <end position="469"/>
    </location>
</feature>
<keyword evidence="3" id="KW-1003">Cell membrane</keyword>
<proteinExistence type="inferred from homology"/>
<feature type="transmembrane region" description="Helical" evidence="8">
    <location>
        <begin position="534"/>
        <end position="555"/>
    </location>
</feature>
<dbReference type="Pfam" id="PF00528">
    <property type="entry name" value="BPD_transp_1"/>
    <property type="match status" value="1"/>
</dbReference>
<dbReference type="OrthoDB" id="57323at2"/>
<protein>
    <submittedName>
        <fullName evidence="11">Iron ABC transporter permease</fullName>
    </submittedName>
</protein>
<keyword evidence="2 8" id="KW-0813">Transport</keyword>
<evidence type="ECO:0000313" key="11">
    <source>
        <dbReference type="EMBL" id="PYZ95997.1"/>
    </source>
</evidence>
<dbReference type="GO" id="GO:0005886">
    <property type="term" value="C:plasma membrane"/>
    <property type="evidence" value="ECO:0007669"/>
    <property type="project" value="UniProtKB-SubCell"/>
</dbReference>
<feature type="region of interest" description="Disordered" evidence="9">
    <location>
        <begin position="1"/>
        <end position="24"/>
    </location>
</feature>
<feature type="transmembrane region" description="Helical" evidence="8">
    <location>
        <begin position="184"/>
        <end position="210"/>
    </location>
</feature>
<evidence type="ECO:0000256" key="6">
    <source>
        <dbReference type="ARBA" id="ARBA00022989"/>
    </source>
</evidence>
<comment type="caution">
    <text evidence="11">The sequence shown here is derived from an EMBL/GenBank/DDBJ whole genome shotgun (WGS) entry which is preliminary data.</text>
</comment>
<keyword evidence="4" id="KW-0997">Cell inner membrane</keyword>
<dbReference type="AlphaFoldDB" id="A0A2W0H4A5"/>
<keyword evidence="6 8" id="KW-1133">Transmembrane helix</keyword>
<evidence type="ECO:0000256" key="9">
    <source>
        <dbReference type="SAM" id="MobiDB-lite"/>
    </source>
</evidence>
<dbReference type="RefSeq" id="WP_110521274.1">
    <property type="nucleotide sequence ID" value="NZ_PDOF01000003.1"/>
</dbReference>
<dbReference type="SUPFAM" id="SSF161098">
    <property type="entry name" value="MetI-like"/>
    <property type="match status" value="2"/>
</dbReference>
<feature type="transmembrane region" description="Helical" evidence="8">
    <location>
        <begin position="397"/>
        <end position="419"/>
    </location>
</feature>
<feature type="transmembrane region" description="Helical" evidence="8">
    <location>
        <begin position="141"/>
        <end position="164"/>
    </location>
</feature>
<dbReference type="InterPro" id="IPR000515">
    <property type="entry name" value="MetI-like"/>
</dbReference>
<feature type="transmembrane region" description="Helical" evidence="8">
    <location>
        <begin position="286"/>
        <end position="309"/>
    </location>
</feature>
<reference evidence="11 12" key="1">
    <citation type="submission" date="2017-10" db="EMBL/GenBank/DDBJ databases">
        <title>Bacillus sp. nov., a halophilic bacterium isolated from a Yangshapao Lake.</title>
        <authorList>
            <person name="Wang H."/>
        </authorList>
    </citation>
    <scope>NUCLEOTIDE SEQUENCE [LARGE SCALE GENOMIC DNA]</scope>
    <source>
        <strain evidence="11 12">YSP-3</strain>
    </source>
</reference>
<feature type="transmembrane region" description="Helical" evidence="8">
    <location>
        <begin position="39"/>
        <end position="61"/>
    </location>
</feature>
<name>A0A2W0H4A5_9BACI</name>
<dbReference type="Gene3D" id="1.10.3720.10">
    <property type="entry name" value="MetI-like"/>
    <property type="match status" value="2"/>
</dbReference>
<evidence type="ECO:0000256" key="2">
    <source>
        <dbReference type="ARBA" id="ARBA00022448"/>
    </source>
</evidence>
<evidence type="ECO:0000259" key="10">
    <source>
        <dbReference type="PROSITE" id="PS50928"/>
    </source>
</evidence>
<dbReference type="GO" id="GO:0055085">
    <property type="term" value="P:transmembrane transport"/>
    <property type="evidence" value="ECO:0007669"/>
    <property type="project" value="InterPro"/>
</dbReference>